<name>A0ABM8VZ62_GIGMA</name>
<sequence>MVNANEWLDEKIPKNQRAQATQLHIFRQCQNGHTTYQNGCGNCNNRNQNNYLNPPTYQFYNTILEGELDLNDFVNLQQLYVYSTGEGQDQQQKLTSLKIDKCNKLNRFYLQFHNSPFSKITIGENKQLITDRNRFKSQIEKLISVIRNIKGFNIGDLKSAAKKIEENLEHQVSVTKSKFNEDYKLWLDILLETQQEVLQNDNTFARKQLEKIKKRLSTVLTAEEFQELLGK</sequence>
<accession>A0ABM8VZ62</accession>
<reference evidence="1 2" key="1">
    <citation type="submission" date="2021-06" db="EMBL/GenBank/DDBJ databases">
        <authorList>
            <person name="Kallberg Y."/>
            <person name="Tangrot J."/>
            <person name="Rosling A."/>
        </authorList>
    </citation>
    <scope>NUCLEOTIDE SEQUENCE [LARGE SCALE GENOMIC DNA]</scope>
    <source>
        <strain evidence="1 2">120-4 pot B 10/14</strain>
    </source>
</reference>
<dbReference type="EMBL" id="CAJVQB010000352">
    <property type="protein sequence ID" value="CAG8483808.1"/>
    <property type="molecule type" value="Genomic_DNA"/>
</dbReference>
<keyword evidence="2" id="KW-1185">Reference proteome</keyword>
<evidence type="ECO:0000313" key="2">
    <source>
        <dbReference type="Proteomes" id="UP000789901"/>
    </source>
</evidence>
<evidence type="ECO:0000313" key="1">
    <source>
        <dbReference type="EMBL" id="CAG8483808.1"/>
    </source>
</evidence>
<dbReference type="Proteomes" id="UP000789901">
    <property type="component" value="Unassembled WGS sequence"/>
</dbReference>
<organism evidence="1 2">
    <name type="scientific">Gigaspora margarita</name>
    <dbReference type="NCBI Taxonomy" id="4874"/>
    <lineage>
        <taxon>Eukaryota</taxon>
        <taxon>Fungi</taxon>
        <taxon>Fungi incertae sedis</taxon>
        <taxon>Mucoromycota</taxon>
        <taxon>Glomeromycotina</taxon>
        <taxon>Glomeromycetes</taxon>
        <taxon>Diversisporales</taxon>
        <taxon>Gigasporaceae</taxon>
        <taxon>Gigaspora</taxon>
    </lineage>
</organism>
<protein>
    <submittedName>
        <fullName evidence="1">12847_t:CDS:1</fullName>
    </submittedName>
</protein>
<gene>
    <name evidence="1" type="ORF">GMARGA_LOCUS1374</name>
</gene>
<proteinExistence type="predicted"/>
<comment type="caution">
    <text evidence="1">The sequence shown here is derived from an EMBL/GenBank/DDBJ whole genome shotgun (WGS) entry which is preliminary data.</text>
</comment>